<feature type="non-terminal residue" evidence="2">
    <location>
        <position position="267"/>
    </location>
</feature>
<dbReference type="AlphaFoldDB" id="X0WCU8"/>
<protein>
    <submittedName>
        <fullName evidence="2">Uncharacterized protein</fullName>
    </submittedName>
</protein>
<gene>
    <name evidence="2" type="ORF">S01H1_40998</name>
</gene>
<sequence>VLFEEKKPRKNFQEGGYEPLFTEEVETFTAPIGLNTTTVPSRINKAFEDASNEAFRIGNVANRTGLTNPESIMKVSEMPMAIRTLSDINMMDRKNISNPYSKFEKQGLSSDYRHTLGTSAFKDSIIDYLGSNLGIDKQSGILDTIGSLAAKGATVFEEGKDALSQLKAYQNIDPYSGIQDYGVIPSGLKLSEILAQPIEDYEANFFAADQIPFGTSPLKKMEMIQAYRKFGMDNYMQQLENQKKAAMQEQIRKAEAEAARKKQITQQ</sequence>
<feature type="coiled-coil region" evidence="1">
    <location>
        <begin position="232"/>
        <end position="264"/>
    </location>
</feature>
<dbReference type="EMBL" id="BARS01025984">
    <property type="protein sequence ID" value="GAG10481.1"/>
    <property type="molecule type" value="Genomic_DNA"/>
</dbReference>
<evidence type="ECO:0000256" key="1">
    <source>
        <dbReference type="SAM" id="Coils"/>
    </source>
</evidence>
<reference evidence="2" key="1">
    <citation type="journal article" date="2014" name="Front. Microbiol.">
        <title>High frequency of phylogenetically diverse reductive dehalogenase-homologous genes in deep subseafloor sedimentary metagenomes.</title>
        <authorList>
            <person name="Kawai M."/>
            <person name="Futagami T."/>
            <person name="Toyoda A."/>
            <person name="Takaki Y."/>
            <person name="Nishi S."/>
            <person name="Hori S."/>
            <person name="Arai W."/>
            <person name="Tsubouchi T."/>
            <person name="Morono Y."/>
            <person name="Uchiyama I."/>
            <person name="Ito T."/>
            <person name="Fujiyama A."/>
            <person name="Inagaki F."/>
            <person name="Takami H."/>
        </authorList>
    </citation>
    <scope>NUCLEOTIDE SEQUENCE</scope>
    <source>
        <strain evidence="2">Expedition CK06-06</strain>
    </source>
</reference>
<organism evidence="2">
    <name type="scientific">marine sediment metagenome</name>
    <dbReference type="NCBI Taxonomy" id="412755"/>
    <lineage>
        <taxon>unclassified sequences</taxon>
        <taxon>metagenomes</taxon>
        <taxon>ecological metagenomes</taxon>
    </lineage>
</organism>
<accession>X0WCU8</accession>
<comment type="caution">
    <text evidence="2">The sequence shown here is derived from an EMBL/GenBank/DDBJ whole genome shotgun (WGS) entry which is preliminary data.</text>
</comment>
<keyword evidence="1" id="KW-0175">Coiled coil</keyword>
<name>X0WCU8_9ZZZZ</name>
<proteinExistence type="predicted"/>
<feature type="non-terminal residue" evidence="2">
    <location>
        <position position="1"/>
    </location>
</feature>
<evidence type="ECO:0000313" key="2">
    <source>
        <dbReference type="EMBL" id="GAG10481.1"/>
    </source>
</evidence>